<dbReference type="AlphaFoldDB" id="A0A2N6CSQ5"/>
<evidence type="ECO:0000259" key="2">
    <source>
        <dbReference type="SMART" id="SM00228"/>
    </source>
</evidence>
<dbReference type="EMBL" id="PKUN01000028">
    <property type="protein sequence ID" value="PLX60114.1"/>
    <property type="molecule type" value="Genomic_DNA"/>
</dbReference>
<dbReference type="SMART" id="SM00228">
    <property type="entry name" value="PDZ"/>
    <property type="match status" value="1"/>
</dbReference>
<dbReference type="InterPro" id="IPR001478">
    <property type="entry name" value="PDZ"/>
</dbReference>
<dbReference type="Pfam" id="PF05299">
    <property type="entry name" value="Peptidase_M61"/>
    <property type="match status" value="1"/>
</dbReference>
<sequence length="609" mass="68281">MIDYTIKPFSPESHQFQVDLAIQNPDPEGQLVSLPAWIPGSYMIRDFARNIVSLSAYCGETRLDAVKLDKQTWRLPACKGPIKVCYQVYAWDLSVRGAHLDTTHGFFNGTSVFLRVHGQEDQACLVDIRPPDGDIYADWRLATTLTSCGAQHLALGVYGASSYEELIDHPVEMGRFTHAVFEVAGVPHEVVITGKHYADMERICFDLQRVCSQHVQLFGELPEMERYLFLVMAVGDGYGGLEHRSSTALICKRDDLPQKRVTEMSDGYRQFLGLCSHEYFHLWNVKRIRPLILKQADLTQEAYTSLLWFFEGVTSYYDDLALVRSGCIDQRGYLELVARTVSRVYRGTGRLKQSVAESSFDAWSKFYKQDENAPNAVVSYYTKGALIALVLDQIIRSETEERLSLDDIMRELWSRYGRRDIGLDEDEIERVVESFTGINLKDYFDAAVRGCDDLDLAANLDQVGIGFSLRPASGSSDQGGIKETAGKDKESAPPRLVLGVATRIDGRDVVISNVFDQGAAQRAGISAGDVFVAMDGLRVTESNMDNLVARAINGTPIEVLVFRRDELMRFDVTPLPAVANTCELWFKDGVDARALERRQRWLSGTQAKA</sequence>
<evidence type="ECO:0000313" key="3">
    <source>
        <dbReference type="EMBL" id="PLX60114.1"/>
    </source>
</evidence>
<reference evidence="3 4" key="1">
    <citation type="submission" date="2017-11" db="EMBL/GenBank/DDBJ databases">
        <title>Genome-resolved metagenomics identifies genetic mobility, metabolic interactions, and unexpected diversity in perchlorate-reducing communities.</title>
        <authorList>
            <person name="Barnum T.P."/>
            <person name="Figueroa I.A."/>
            <person name="Carlstrom C.I."/>
            <person name="Lucas L.N."/>
            <person name="Engelbrektson A.L."/>
            <person name="Coates J.D."/>
        </authorList>
    </citation>
    <scope>NUCLEOTIDE SEQUENCE [LARGE SCALE GENOMIC DNA]</scope>
    <source>
        <strain evidence="3">BM301</strain>
    </source>
</reference>
<dbReference type="InterPro" id="IPR036034">
    <property type="entry name" value="PDZ_sf"/>
</dbReference>
<accession>A0A2N6CSQ5</accession>
<evidence type="ECO:0000313" key="4">
    <source>
        <dbReference type="Proteomes" id="UP000235015"/>
    </source>
</evidence>
<organism evidence="3 4">
    <name type="scientific">Sedimenticola selenatireducens</name>
    <dbReference type="NCBI Taxonomy" id="191960"/>
    <lineage>
        <taxon>Bacteria</taxon>
        <taxon>Pseudomonadati</taxon>
        <taxon>Pseudomonadota</taxon>
        <taxon>Gammaproteobacteria</taxon>
        <taxon>Chromatiales</taxon>
        <taxon>Sedimenticolaceae</taxon>
        <taxon>Sedimenticola</taxon>
    </lineage>
</organism>
<dbReference type="STRING" id="1111735.GCA_000428045_01930"/>
<dbReference type="PIRSF" id="PIRSF016493">
    <property type="entry name" value="Glycyl_aminpptds"/>
    <property type="match status" value="1"/>
</dbReference>
<dbReference type="SUPFAM" id="SSF50156">
    <property type="entry name" value="PDZ domain-like"/>
    <property type="match status" value="1"/>
</dbReference>
<dbReference type="RefSeq" id="WP_273440777.1">
    <property type="nucleotide sequence ID" value="NZ_PKUN01000028.1"/>
</dbReference>
<feature type="region of interest" description="Disordered" evidence="1">
    <location>
        <begin position="471"/>
        <end position="492"/>
    </location>
</feature>
<dbReference type="Gene3D" id="1.10.390.10">
    <property type="entry name" value="Neutral Protease Domain 2"/>
    <property type="match status" value="1"/>
</dbReference>
<feature type="domain" description="PDZ" evidence="2">
    <location>
        <begin position="463"/>
        <end position="565"/>
    </location>
</feature>
<evidence type="ECO:0000256" key="1">
    <source>
        <dbReference type="SAM" id="MobiDB-lite"/>
    </source>
</evidence>
<dbReference type="InterPro" id="IPR024191">
    <property type="entry name" value="Peptidase_M61"/>
</dbReference>
<dbReference type="Gene3D" id="2.30.42.10">
    <property type="match status" value="1"/>
</dbReference>
<dbReference type="Proteomes" id="UP000235015">
    <property type="component" value="Unassembled WGS sequence"/>
</dbReference>
<dbReference type="Pfam" id="PF17899">
    <property type="entry name" value="Peptidase_M61_N"/>
    <property type="match status" value="1"/>
</dbReference>
<dbReference type="InterPro" id="IPR040756">
    <property type="entry name" value="Peptidase_M61_N"/>
</dbReference>
<comment type="caution">
    <text evidence="3">The sequence shown here is derived from an EMBL/GenBank/DDBJ whole genome shotgun (WGS) entry which is preliminary data.</text>
</comment>
<protein>
    <submittedName>
        <fullName evidence="3">Peptidase M61</fullName>
    </submittedName>
</protein>
<dbReference type="SUPFAM" id="SSF55486">
    <property type="entry name" value="Metalloproteases ('zincins'), catalytic domain"/>
    <property type="match status" value="1"/>
</dbReference>
<dbReference type="InterPro" id="IPR027268">
    <property type="entry name" value="Peptidase_M4/M1_CTD_sf"/>
</dbReference>
<dbReference type="Gene3D" id="2.60.40.3650">
    <property type="match status" value="1"/>
</dbReference>
<gene>
    <name evidence="3" type="ORF">C0630_17420</name>
</gene>
<proteinExistence type="predicted"/>
<name>A0A2N6CSQ5_9GAMM</name>
<dbReference type="InterPro" id="IPR007963">
    <property type="entry name" value="Peptidase_M61_catalytic"/>
</dbReference>